<name>D3UHY8_HELM1</name>
<sequence>MMPNTTVDGTAVTNPAAPVTAQNIEVNIANTVNNFTVDGKPVAGGDLGAEGKPVNLNFDFGGIASSGTAKTFTLNLGGAGNANAKAW</sequence>
<dbReference type="HOGENOM" id="CLU_2479043_0_0_7"/>
<keyword evidence="2" id="KW-1185">Reference proteome</keyword>
<evidence type="ECO:0000313" key="1">
    <source>
        <dbReference type="EMBL" id="CBG40111.1"/>
    </source>
</evidence>
<dbReference type="AlphaFoldDB" id="D3UHY8"/>
<dbReference type="STRING" id="679897.HMU08540"/>
<gene>
    <name evidence="1" type="ordered locus">HMU08540</name>
</gene>
<protein>
    <submittedName>
        <fullName evidence="1">Putative Hsr recombination casette</fullName>
    </submittedName>
</protein>
<accession>D3UHY8</accession>
<dbReference type="EMBL" id="FN555004">
    <property type="protein sequence ID" value="CBG40111.1"/>
    <property type="molecule type" value="Genomic_DNA"/>
</dbReference>
<organism evidence="1 2">
    <name type="scientific">Helicobacter mustelae (strain ATCC 43772 / CCUG 25715 / CIP 103759 / LMG 18044 / NCTC 12198 / R85-136P)</name>
    <name type="common">Campylobacter mustelae</name>
    <dbReference type="NCBI Taxonomy" id="679897"/>
    <lineage>
        <taxon>Bacteria</taxon>
        <taxon>Pseudomonadati</taxon>
        <taxon>Campylobacterota</taxon>
        <taxon>Epsilonproteobacteria</taxon>
        <taxon>Campylobacterales</taxon>
        <taxon>Helicobacteraceae</taxon>
        <taxon>Helicobacter</taxon>
    </lineage>
</organism>
<dbReference type="Proteomes" id="UP000001522">
    <property type="component" value="Chromosome"/>
</dbReference>
<proteinExistence type="predicted"/>
<dbReference type="KEGG" id="hms:HMU08540"/>
<evidence type="ECO:0000313" key="2">
    <source>
        <dbReference type="Proteomes" id="UP000001522"/>
    </source>
</evidence>
<reference evidence="1 2" key="1">
    <citation type="journal article" date="2010" name="BMC Genomics">
        <title>Comparative genomics and proteomics of Helicobacter mustelae, an ulcerogenic and carcinogenic gastric pathogen.</title>
        <authorList>
            <person name="O'Toole P.W."/>
            <person name="Snelling W.J."/>
            <person name="Canchaya C."/>
            <person name="Forde B.M."/>
            <person name="Hardie K.R."/>
            <person name="Josenhans C."/>
            <person name="Graham R.L.J."/>
            <person name="McMullan G."/>
            <person name="Parkhill J."/>
            <person name="Belda E."/>
            <person name="Bentley S.D."/>
        </authorList>
    </citation>
    <scope>NUCLEOTIDE SEQUENCE [LARGE SCALE GENOMIC DNA]</scope>
    <source>
        <strain evidence="2">ATCC 43772 / LMG 18044 / NCTC 12198 / 12198</strain>
    </source>
</reference>